<dbReference type="HAMAP" id="MF_01526">
    <property type="entry name" value="UPF0342"/>
    <property type="match status" value="1"/>
</dbReference>
<dbReference type="Pfam" id="PF06133">
    <property type="entry name" value="Com_YlbF"/>
    <property type="match status" value="1"/>
</dbReference>
<evidence type="ECO:0000256" key="1">
    <source>
        <dbReference type="HAMAP-Rule" id="MF_01526"/>
    </source>
</evidence>
<evidence type="ECO:0000313" key="2">
    <source>
        <dbReference type="EMBL" id="KRM10973.1"/>
    </source>
</evidence>
<accession>A0A0R1VZZ1</accession>
<dbReference type="Proteomes" id="UP000051315">
    <property type="component" value="Unassembled WGS sequence"/>
</dbReference>
<reference evidence="2 3" key="1">
    <citation type="journal article" date="2015" name="Genome Announc.">
        <title>Expanding the biotechnology potential of lactobacilli through comparative genomics of 213 strains and associated genera.</title>
        <authorList>
            <person name="Sun Z."/>
            <person name="Harris H.M."/>
            <person name="McCann A."/>
            <person name="Guo C."/>
            <person name="Argimon S."/>
            <person name="Zhang W."/>
            <person name="Yang X."/>
            <person name="Jeffery I.B."/>
            <person name="Cooney J.C."/>
            <person name="Kagawa T.F."/>
            <person name="Liu W."/>
            <person name="Song Y."/>
            <person name="Salvetti E."/>
            <person name="Wrobel A."/>
            <person name="Rasinkangas P."/>
            <person name="Parkhill J."/>
            <person name="Rea M.C."/>
            <person name="O'Sullivan O."/>
            <person name="Ritari J."/>
            <person name="Douillard F.P."/>
            <person name="Paul Ross R."/>
            <person name="Yang R."/>
            <person name="Briner A.E."/>
            <person name="Felis G.E."/>
            <person name="de Vos W.M."/>
            <person name="Barrangou R."/>
            <person name="Klaenhammer T.R."/>
            <person name="Caufield P.W."/>
            <person name="Cui Y."/>
            <person name="Zhang H."/>
            <person name="O'Toole P.W."/>
        </authorList>
    </citation>
    <scope>NUCLEOTIDE SEQUENCE [LARGE SCALE GENOMIC DNA]</scope>
    <source>
        <strain evidence="2 3">DSM 17758</strain>
    </source>
</reference>
<proteinExistence type="inferred from homology"/>
<dbReference type="InterPro" id="IPR023378">
    <property type="entry name" value="YheA/YmcA-like_dom_sf"/>
</dbReference>
<protein>
    <recommendedName>
        <fullName evidence="1">UPF0342 protein FC15_GL001185</fullName>
    </recommendedName>
</protein>
<comment type="caution">
    <text evidence="2">The sequence shown here is derived from an EMBL/GenBank/DDBJ whole genome shotgun (WGS) entry which is preliminary data.</text>
</comment>
<comment type="similarity">
    <text evidence="1">Belongs to the UPF0342 family.</text>
</comment>
<sequence>MMTINIYDNANEMATALRQTPEYTALKTAFAKMKADPVAYGLFQQMEKLQAEFQQKQASGQEISDDDIQKMRDFSGKLMQIDLMKDLMSCEQEMNRVMDELNQIVTKPITELYQD</sequence>
<dbReference type="STRING" id="1423735.FC15_GL001185"/>
<gene>
    <name evidence="2" type="ORF">FC15_GL001185</name>
</gene>
<organism evidence="2 3">
    <name type="scientific">Lapidilactobacillus concavus DSM 17758</name>
    <dbReference type="NCBI Taxonomy" id="1423735"/>
    <lineage>
        <taxon>Bacteria</taxon>
        <taxon>Bacillati</taxon>
        <taxon>Bacillota</taxon>
        <taxon>Bacilli</taxon>
        <taxon>Lactobacillales</taxon>
        <taxon>Lactobacillaceae</taxon>
        <taxon>Lapidilactobacillus</taxon>
    </lineage>
</organism>
<dbReference type="PATRIC" id="fig|1423735.3.peg.1230"/>
<keyword evidence="3" id="KW-1185">Reference proteome</keyword>
<dbReference type="InterPro" id="IPR010368">
    <property type="entry name" value="Com_YlbF"/>
</dbReference>
<dbReference type="AlphaFoldDB" id="A0A0R1VZZ1"/>
<dbReference type="EMBL" id="AZFX01000032">
    <property type="protein sequence ID" value="KRM10973.1"/>
    <property type="molecule type" value="Genomic_DNA"/>
</dbReference>
<dbReference type="SUPFAM" id="SSF158622">
    <property type="entry name" value="YheA/YmcA-like"/>
    <property type="match status" value="1"/>
</dbReference>
<evidence type="ECO:0000313" key="3">
    <source>
        <dbReference type="Proteomes" id="UP000051315"/>
    </source>
</evidence>
<dbReference type="Gene3D" id="1.20.1500.10">
    <property type="entry name" value="YheA/YmcA-like"/>
    <property type="match status" value="1"/>
</dbReference>
<name>A0A0R1VZZ1_9LACO</name>